<dbReference type="EMBL" id="HBFW01010542">
    <property type="protein sequence ID" value="CAD8935756.1"/>
    <property type="molecule type" value="Transcribed_RNA"/>
</dbReference>
<protein>
    <submittedName>
        <fullName evidence="2">Uncharacterized protein</fullName>
    </submittedName>
</protein>
<name>A0A7S1D345_CYCTE</name>
<organism evidence="2">
    <name type="scientific">Cyclophora tenuis</name>
    <name type="common">Marine diatom</name>
    <dbReference type="NCBI Taxonomy" id="216820"/>
    <lineage>
        <taxon>Eukaryota</taxon>
        <taxon>Sar</taxon>
        <taxon>Stramenopiles</taxon>
        <taxon>Ochrophyta</taxon>
        <taxon>Bacillariophyta</taxon>
        <taxon>Fragilariophyceae</taxon>
        <taxon>Fragilariophycidae</taxon>
        <taxon>Cyclophorales</taxon>
        <taxon>Cyclophoraceae</taxon>
        <taxon>Cyclophora</taxon>
    </lineage>
</organism>
<gene>
    <name evidence="2" type="ORF">CTEN0397_LOCUS6790</name>
</gene>
<evidence type="ECO:0000256" key="1">
    <source>
        <dbReference type="SAM" id="MobiDB-lite"/>
    </source>
</evidence>
<dbReference type="AlphaFoldDB" id="A0A7S1D345"/>
<accession>A0A7S1D345</accession>
<sequence length="139" mass="16108">MAVFMYAYPNAHGFGYILEPLRLRGASVSKRTKNQIRLDWHRFNVNVGMVGRDGFRHPPSVERNLPHLDIPQLGLKHWPWRRRSLASRVSKTWARQGKKGLKREEVDSNNNTNKHRTIRRNKSVSYSPSRNTTVVGVPP</sequence>
<evidence type="ECO:0000313" key="2">
    <source>
        <dbReference type="EMBL" id="CAD8935756.1"/>
    </source>
</evidence>
<proteinExistence type="predicted"/>
<feature type="region of interest" description="Disordered" evidence="1">
    <location>
        <begin position="89"/>
        <end position="139"/>
    </location>
</feature>
<feature type="compositionally biased region" description="Basic residues" evidence="1">
    <location>
        <begin position="113"/>
        <end position="122"/>
    </location>
</feature>
<feature type="compositionally biased region" description="Polar residues" evidence="1">
    <location>
        <begin position="123"/>
        <end position="139"/>
    </location>
</feature>
<reference evidence="2" key="1">
    <citation type="submission" date="2021-01" db="EMBL/GenBank/DDBJ databases">
        <authorList>
            <person name="Corre E."/>
            <person name="Pelletier E."/>
            <person name="Niang G."/>
            <person name="Scheremetjew M."/>
            <person name="Finn R."/>
            <person name="Kale V."/>
            <person name="Holt S."/>
            <person name="Cochrane G."/>
            <person name="Meng A."/>
            <person name="Brown T."/>
            <person name="Cohen L."/>
        </authorList>
    </citation>
    <scope>NUCLEOTIDE SEQUENCE</scope>
    <source>
        <strain evidence="2">ECT3854</strain>
    </source>
</reference>